<sequence length="109" mass="11556">MSSNQTLDAIRDQHESIYFITKGATLDGTESSDNTISGPGQLALVAYNLGKPSDLTLLSNGEIMPVMPTIPIIAQTVLCALAAPSIFSVTAIVFEKHRKAALGIGERIQ</sequence>
<accession>A0ABD2Z8Z9</accession>
<dbReference type="Proteomes" id="UP001630127">
    <property type="component" value="Unassembled WGS sequence"/>
</dbReference>
<reference evidence="2 3" key="1">
    <citation type="submission" date="2024-11" db="EMBL/GenBank/DDBJ databases">
        <title>A near-complete genome assembly of Cinchona calisaya.</title>
        <authorList>
            <person name="Lian D.C."/>
            <person name="Zhao X.W."/>
            <person name="Wei L."/>
        </authorList>
    </citation>
    <scope>NUCLEOTIDE SEQUENCE [LARGE SCALE GENOMIC DNA]</scope>
    <source>
        <tissue evidence="2">Nenye</tissue>
    </source>
</reference>
<comment type="caution">
    <text evidence="2">The sequence shown here is derived from an EMBL/GenBank/DDBJ whole genome shotgun (WGS) entry which is preliminary data.</text>
</comment>
<gene>
    <name evidence="2" type="ORF">ACH5RR_022854</name>
</gene>
<organism evidence="2 3">
    <name type="scientific">Cinchona calisaya</name>
    <dbReference type="NCBI Taxonomy" id="153742"/>
    <lineage>
        <taxon>Eukaryota</taxon>
        <taxon>Viridiplantae</taxon>
        <taxon>Streptophyta</taxon>
        <taxon>Embryophyta</taxon>
        <taxon>Tracheophyta</taxon>
        <taxon>Spermatophyta</taxon>
        <taxon>Magnoliopsida</taxon>
        <taxon>eudicotyledons</taxon>
        <taxon>Gunneridae</taxon>
        <taxon>Pentapetalae</taxon>
        <taxon>asterids</taxon>
        <taxon>lamiids</taxon>
        <taxon>Gentianales</taxon>
        <taxon>Rubiaceae</taxon>
        <taxon>Cinchonoideae</taxon>
        <taxon>Cinchoneae</taxon>
        <taxon>Cinchona</taxon>
    </lineage>
</organism>
<keyword evidence="3" id="KW-1185">Reference proteome</keyword>
<keyword evidence="1" id="KW-1133">Transmembrane helix</keyword>
<name>A0ABD2Z8Z9_9GENT</name>
<feature type="transmembrane region" description="Helical" evidence="1">
    <location>
        <begin position="72"/>
        <end position="94"/>
    </location>
</feature>
<proteinExistence type="predicted"/>
<dbReference type="AlphaFoldDB" id="A0ABD2Z8Z9"/>
<keyword evidence="1" id="KW-0472">Membrane</keyword>
<keyword evidence="1" id="KW-0812">Transmembrane</keyword>
<evidence type="ECO:0000313" key="3">
    <source>
        <dbReference type="Proteomes" id="UP001630127"/>
    </source>
</evidence>
<evidence type="ECO:0000313" key="2">
    <source>
        <dbReference type="EMBL" id="KAL3515952.1"/>
    </source>
</evidence>
<dbReference type="EMBL" id="JBJUIK010000010">
    <property type="protein sequence ID" value="KAL3515952.1"/>
    <property type="molecule type" value="Genomic_DNA"/>
</dbReference>
<evidence type="ECO:0000256" key="1">
    <source>
        <dbReference type="SAM" id="Phobius"/>
    </source>
</evidence>
<protein>
    <submittedName>
        <fullName evidence="2">Uncharacterized protein</fullName>
    </submittedName>
</protein>